<dbReference type="Gene3D" id="1.10.10.60">
    <property type="entry name" value="Homeodomain-like"/>
    <property type="match status" value="1"/>
</dbReference>
<protein>
    <recommendedName>
        <fullName evidence="7">Sigma-54 factor interaction domain-containing protein</fullName>
    </recommendedName>
</protein>
<comment type="caution">
    <text evidence="8">The sequence shown here is derived from an EMBL/GenBank/DDBJ whole genome shotgun (WGS) entry which is preliminary data.</text>
</comment>
<evidence type="ECO:0000256" key="2">
    <source>
        <dbReference type="ARBA" id="ARBA00022840"/>
    </source>
</evidence>
<gene>
    <name evidence="8" type="ORF">LCGC14_1855560</name>
</gene>
<name>A0A0F9G9H4_9ZZZZ</name>
<dbReference type="InterPro" id="IPR002197">
    <property type="entry name" value="HTH_Fis"/>
</dbReference>
<dbReference type="EMBL" id="LAZR01018701">
    <property type="protein sequence ID" value="KKL95338.1"/>
    <property type="molecule type" value="Genomic_DNA"/>
</dbReference>
<evidence type="ECO:0000256" key="1">
    <source>
        <dbReference type="ARBA" id="ARBA00022741"/>
    </source>
</evidence>
<dbReference type="PANTHER" id="PTHR32071">
    <property type="entry name" value="TRANSCRIPTIONAL REGULATORY PROTEIN"/>
    <property type="match status" value="1"/>
</dbReference>
<dbReference type="Pfam" id="PF25601">
    <property type="entry name" value="AAA_lid_14"/>
    <property type="match status" value="1"/>
</dbReference>
<keyword evidence="4" id="KW-0238">DNA-binding</keyword>
<keyword evidence="2" id="KW-0067">ATP-binding</keyword>
<dbReference type="Pfam" id="PF00158">
    <property type="entry name" value="Sigma54_activat"/>
    <property type="match status" value="1"/>
</dbReference>
<feature type="domain" description="Sigma-54 factor interaction" evidence="7">
    <location>
        <begin position="1"/>
        <end position="117"/>
    </location>
</feature>
<evidence type="ECO:0000256" key="5">
    <source>
        <dbReference type="ARBA" id="ARBA00023159"/>
    </source>
</evidence>
<dbReference type="InterPro" id="IPR058031">
    <property type="entry name" value="AAA_lid_NorR"/>
</dbReference>
<dbReference type="SUPFAM" id="SSF46689">
    <property type="entry name" value="Homeodomain-like"/>
    <property type="match status" value="1"/>
</dbReference>
<dbReference type="InterPro" id="IPR002078">
    <property type="entry name" value="Sigma_54_int"/>
</dbReference>
<evidence type="ECO:0000259" key="7">
    <source>
        <dbReference type="PROSITE" id="PS50045"/>
    </source>
</evidence>
<dbReference type="PRINTS" id="PR01590">
    <property type="entry name" value="HTHFIS"/>
</dbReference>
<proteinExistence type="predicted"/>
<dbReference type="GO" id="GO:0043565">
    <property type="term" value="F:sequence-specific DNA binding"/>
    <property type="evidence" value="ECO:0007669"/>
    <property type="project" value="InterPro"/>
</dbReference>
<keyword evidence="6" id="KW-0804">Transcription</keyword>
<keyword evidence="5" id="KW-0010">Activator</keyword>
<feature type="non-terminal residue" evidence="8">
    <location>
        <position position="1"/>
    </location>
</feature>
<dbReference type="InterPro" id="IPR027417">
    <property type="entry name" value="P-loop_NTPase"/>
</dbReference>
<dbReference type="FunFam" id="1.10.8.60:FF:000014">
    <property type="entry name" value="DNA-binding transcriptional regulator NtrC"/>
    <property type="match status" value="1"/>
</dbReference>
<accession>A0A0F9G9H4</accession>
<dbReference type="Gene3D" id="1.10.8.60">
    <property type="match status" value="1"/>
</dbReference>
<dbReference type="GO" id="GO:0006355">
    <property type="term" value="P:regulation of DNA-templated transcription"/>
    <property type="evidence" value="ECO:0007669"/>
    <property type="project" value="InterPro"/>
</dbReference>
<keyword evidence="1" id="KW-0547">Nucleotide-binding</keyword>
<dbReference type="AlphaFoldDB" id="A0A0F9G9H4"/>
<dbReference type="SUPFAM" id="SSF52540">
    <property type="entry name" value="P-loop containing nucleoside triphosphate hydrolases"/>
    <property type="match status" value="1"/>
</dbReference>
<dbReference type="Gene3D" id="3.40.50.300">
    <property type="entry name" value="P-loop containing nucleotide triphosphate hydrolases"/>
    <property type="match status" value="1"/>
</dbReference>
<evidence type="ECO:0000256" key="3">
    <source>
        <dbReference type="ARBA" id="ARBA00023015"/>
    </source>
</evidence>
<dbReference type="Pfam" id="PF02954">
    <property type="entry name" value="HTH_8"/>
    <property type="match status" value="1"/>
</dbReference>
<organism evidence="8">
    <name type="scientific">marine sediment metagenome</name>
    <dbReference type="NCBI Taxonomy" id="412755"/>
    <lineage>
        <taxon>unclassified sequences</taxon>
        <taxon>metagenomes</taxon>
        <taxon>ecological metagenomes</taxon>
    </lineage>
</organism>
<evidence type="ECO:0000313" key="8">
    <source>
        <dbReference type="EMBL" id="KKL95338.1"/>
    </source>
</evidence>
<dbReference type="InterPro" id="IPR009057">
    <property type="entry name" value="Homeodomain-like_sf"/>
</dbReference>
<keyword evidence="3" id="KW-0805">Transcription regulation</keyword>
<dbReference type="PROSITE" id="PS50045">
    <property type="entry name" value="SIGMA54_INTERACT_4"/>
    <property type="match status" value="1"/>
</dbReference>
<sequence length="201" mass="23075">LRAVEQRQIMPVGSTEPVDIDLRLVTATNRDLLQEIKEERFREDLYYRLNVVGIHLPSLREREEDIPLLVEHFIKKYNAEMGKHCVGVSDEAMRLLMNYEWKGNIRELENVIERAVIFAEDDVIKACDIGLIGYSAAASSGKNENLQAALKAYEKGQICRILNKYDWNKTEAAKALGVGLSSLYRKFDELGINVKKYKKQQ</sequence>
<dbReference type="GO" id="GO:0005524">
    <property type="term" value="F:ATP binding"/>
    <property type="evidence" value="ECO:0007669"/>
    <property type="project" value="UniProtKB-KW"/>
</dbReference>
<reference evidence="8" key="1">
    <citation type="journal article" date="2015" name="Nature">
        <title>Complex archaea that bridge the gap between prokaryotes and eukaryotes.</title>
        <authorList>
            <person name="Spang A."/>
            <person name="Saw J.H."/>
            <person name="Jorgensen S.L."/>
            <person name="Zaremba-Niedzwiedzka K."/>
            <person name="Martijn J."/>
            <person name="Lind A.E."/>
            <person name="van Eijk R."/>
            <person name="Schleper C."/>
            <person name="Guy L."/>
            <person name="Ettema T.J."/>
        </authorList>
    </citation>
    <scope>NUCLEOTIDE SEQUENCE</scope>
</reference>
<evidence type="ECO:0000256" key="6">
    <source>
        <dbReference type="ARBA" id="ARBA00023163"/>
    </source>
</evidence>
<evidence type="ECO:0000256" key="4">
    <source>
        <dbReference type="ARBA" id="ARBA00023125"/>
    </source>
</evidence>